<proteinExistence type="predicted"/>
<dbReference type="Proteomes" id="UP000581688">
    <property type="component" value="Unassembled WGS sequence"/>
</dbReference>
<organism evidence="3 4">
    <name type="scientific">Salirhabdus euzebyi</name>
    <dbReference type="NCBI Taxonomy" id="394506"/>
    <lineage>
        <taxon>Bacteria</taxon>
        <taxon>Bacillati</taxon>
        <taxon>Bacillota</taxon>
        <taxon>Bacilli</taxon>
        <taxon>Bacillales</taxon>
        <taxon>Bacillaceae</taxon>
        <taxon>Salirhabdus</taxon>
    </lineage>
</organism>
<dbReference type="AlphaFoldDB" id="A0A841Q8V5"/>
<sequence length="126" mass="14347">MRKVLICLSSLSILLLAACTNSNLLPNKPIKEIVLTNTENGATYYITNEKDIEVFKNAFTEVKKIDGVIDIQQQDYEVTFTFKNNDHKPLYMWLSSTAGMVMDPKKSTIGYDLNEENVKAIHSLWN</sequence>
<dbReference type="PROSITE" id="PS51257">
    <property type="entry name" value="PROKAR_LIPOPROTEIN"/>
    <property type="match status" value="1"/>
</dbReference>
<comment type="caution">
    <text evidence="3">The sequence shown here is derived from an EMBL/GenBank/DDBJ whole genome shotgun (WGS) entry which is preliminary data.</text>
</comment>
<dbReference type="EMBL" id="JACHGH010000015">
    <property type="protein sequence ID" value="MBB6455069.1"/>
    <property type="molecule type" value="Genomic_DNA"/>
</dbReference>
<evidence type="ECO:0000259" key="2">
    <source>
        <dbReference type="Pfam" id="PF26353"/>
    </source>
</evidence>
<dbReference type="Pfam" id="PF26353">
    <property type="entry name" value="YhfM"/>
    <property type="match status" value="1"/>
</dbReference>
<feature type="chain" id="PRO_5032835654" description="YhfM-like domain-containing protein" evidence="1">
    <location>
        <begin position="18"/>
        <end position="126"/>
    </location>
</feature>
<accession>A0A841Q8V5</accession>
<keyword evidence="1" id="KW-0732">Signal</keyword>
<evidence type="ECO:0000256" key="1">
    <source>
        <dbReference type="SAM" id="SignalP"/>
    </source>
</evidence>
<dbReference type="RefSeq" id="WP_174497545.1">
    <property type="nucleotide sequence ID" value="NZ_CADDWK010000016.1"/>
</dbReference>
<gene>
    <name evidence="3" type="ORF">HNQ94_003564</name>
</gene>
<keyword evidence="4" id="KW-1185">Reference proteome</keyword>
<dbReference type="InterPro" id="IPR058780">
    <property type="entry name" value="YhfM-like_dom"/>
</dbReference>
<protein>
    <recommendedName>
        <fullName evidence="2">YhfM-like domain-containing protein</fullName>
    </recommendedName>
</protein>
<name>A0A841Q8V5_9BACI</name>
<feature type="domain" description="YhfM-like" evidence="2">
    <location>
        <begin position="28"/>
        <end position="124"/>
    </location>
</feature>
<evidence type="ECO:0000313" key="3">
    <source>
        <dbReference type="EMBL" id="MBB6455069.1"/>
    </source>
</evidence>
<reference evidence="3 4" key="1">
    <citation type="submission" date="2020-08" db="EMBL/GenBank/DDBJ databases">
        <title>Genomic Encyclopedia of Type Strains, Phase IV (KMG-IV): sequencing the most valuable type-strain genomes for metagenomic binning, comparative biology and taxonomic classification.</title>
        <authorList>
            <person name="Goeker M."/>
        </authorList>
    </citation>
    <scope>NUCLEOTIDE SEQUENCE [LARGE SCALE GENOMIC DNA]</scope>
    <source>
        <strain evidence="3 4">DSM 19612</strain>
    </source>
</reference>
<evidence type="ECO:0000313" key="4">
    <source>
        <dbReference type="Proteomes" id="UP000581688"/>
    </source>
</evidence>
<feature type="signal peptide" evidence="1">
    <location>
        <begin position="1"/>
        <end position="17"/>
    </location>
</feature>